<protein>
    <recommendedName>
        <fullName evidence="3">DUF2188 domain-containing protein</fullName>
    </recommendedName>
</protein>
<keyword evidence="2" id="KW-1185">Reference proteome</keyword>
<organism evidence="1 2">
    <name type="scientific">Tepidiforma thermophila (strain KCTC 52669 / CGMCC 1.13589 / G233)</name>
    <dbReference type="NCBI Taxonomy" id="2761530"/>
    <lineage>
        <taxon>Bacteria</taxon>
        <taxon>Bacillati</taxon>
        <taxon>Chloroflexota</taxon>
        <taxon>Tepidiformia</taxon>
        <taxon>Tepidiformales</taxon>
        <taxon>Tepidiformaceae</taxon>
        <taxon>Tepidiforma</taxon>
    </lineage>
</organism>
<gene>
    <name evidence="1" type="ORF">A9A59_2411</name>
</gene>
<name>A0A2A9HJC8_TEPT2</name>
<accession>A0A2A9HJC8</accession>
<sequence length="60" mass="6563">MRGREAVRELHLVPGPAGWALVREGSEQPLGMFGDLGRALDAATAGSRRVRVVVHGRKEW</sequence>
<comment type="caution">
    <text evidence="1">The sequence shown here is derived from an EMBL/GenBank/DDBJ whole genome shotgun (WGS) entry which is preliminary data.</text>
</comment>
<proteinExistence type="predicted"/>
<evidence type="ECO:0008006" key="3">
    <source>
        <dbReference type="Google" id="ProtNLM"/>
    </source>
</evidence>
<dbReference type="RefSeq" id="WP_133117613.1">
    <property type="nucleotide sequence ID" value="NZ_PDJQ01000001.1"/>
</dbReference>
<evidence type="ECO:0000313" key="2">
    <source>
        <dbReference type="Proteomes" id="UP000223071"/>
    </source>
</evidence>
<evidence type="ECO:0000313" key="1">
    <source>
        <dbReference type="EMBL" id="PFG75145.1"/>
    </source>
</evidence>
<dbReference type="EMBL" id="PDJQ01000001">
    <property type="protein sequence ID" value="PFG75145.1"/>
    <property type="molecule type" value="Genomic_DNA"/>
</dbReference>
<dbReference type="Proteomes" id="UP000223071">
    <property type="component" value="Unassembled WGS sequence"/>
</dbReference>
<reference evidence="1 2" key="1">
    <citation type="submission" date="2017-09" db="EMBL/GenBank/DDBJ databases">
        <title>Sequencing the genomes of two abundant thermophiles in Great Basin hot springs: Thermocrinis jamiesonii and novel Chloroflexi Thermoflexus hugenholtzii.</title>
        <authorList>
            <person name="Hedlund B."/>
        </authorList>
    </citation>
    <scope>NUCLEOTIDE SEQUENCE [LARGE SCALE GENOMIC DNA]</scope>
    <source>
        <strain evidence="1 2">G233</strain>
    </source>
</reference>
<dbReference type="AlphaFoldDB" id="A0A2A9HJC8"/>